<dbReference type="PANTHER" id="PTHR43163:SF6">
    <property type="entry name" value="DIPEPTIDE TRANSPORT SYSTEM PERMEASE PROTEIN DPPB-RELATED"/>
    <property type="match status" value="1"/>
</dbReference>
<feature type="transmembrane region" description="Helical" evidence="7">
    <location>
        <begin position="197"/>
        <end position="216"/>
    </location>
</feature>
<dbReference type="KEGG" id="ptaw:DW352_04935"/>
<evidence type="ECO:0000256" key="3">
    <source>
        <dbReference type="ARBA" id="ARBA00022475"/>
    </source>
</evidence>
<dbReference type="EMBL" id="CP031417">
    <property type="protein sequence ID" value="AXK79921.1"/>
    <property type="molecule type" value="Genomic_DNA"/>
</dbReference>
<keyword evidence="2 7" id="KW-0813">Transport</keyword>
<dbReference type="GO" id="GO:0055085">
    <property type="term" value="P:transmembrane transport"/>
    <property type="evidence" value="ECO:0007669"/>
    <property type="project" value="InterPro"/>
</dbReference>
<feature type="transmembrane region" description="Helical" evidence="7">
    <location>
        <begin position="12"/>
        <end position="34"/>
    </location>
</feature>
<keyword evidence="6 7" id="KW-0472">Membrane</keyword>
<feature type="domain" description="ABC transmembrane type-1" evidence="8">
    <location>
        <begin position="99"/>
        <end position="324"/>
    </location>
</feature>
<dbReference type="Pfam" id="PF00528">
    <property type="entry name" value="BPD_transp_1"/>
    <property type="match status" value="1"/>
</dbReference>
<dbReference type="InterPro" id="IPR000515">
    <property type="entry name" value="MetI-like"/>
</dbReference>
<evidence type="ECO:0000256" key="5">
    <source>
        <dbReference type="ARBA" id="ARBA00022989"/>
    </source>
</evidence>
<dbReference type="GO" id="GO:0005886">
    <property type="term" value="C:plasma membrane"/>
    <property type="evidence" value="ECO:0007669"/>
    <property type="project" value="UniProtKB-SubCell"/>
</dbReference>
<comment type="similarity">
    <text evidence="7">Belongs to the binding-protein-dependent transport system permease family.</text>
</comment>
<evidence type="ECO:0000256" key="7">
    <source>
        <dbReference type="RuleBase" id="RU363032"/>
    </source>
</evidence>
<feature type="transmembrane region" description="Helical" evidence="7">
    <location>
        <begin position="305"/>
        <end position="331"/>
    </location>
</feature>
<evidence type="ECO:0000313" key="9">
    <source>
        <dbReference type="EMBL" id="AXK79921.1"/>
    </source>
</evidence>
<comment type="subcellular location">
    <subcellularLocation>
        <location evidence="1 7">Cell membrane</location>
        <topology evidence="1 7">Multi-pass membrane protein</topology>
    </subcellularLocation>
</comment>
<gene>
    <name evidence="9" type="ORF">DW352_04935</name>
</gene>
<dbReference type="InterPro" id="IPR045621">
    <property type="entry name" value="BPD_transp_1_N"/>
</dbReference>
<dbReference type="PANTHER" id="PTHR43163">
    <property type="entry name" value="DIPEPTIDE TRANSPORT SYSTEM PERMEASE PROTEIN DPPB-RELATED"/>
    <property type="match status" value="1"/>
</dbReference>
<keyword evidence="5 7" id="KW-1133">Transmembrane helix</keyword>
<reference evidence="9 10" key="1">
    <citation type="submission" date="2018-07" db="EMBL/GenBank/DDBJ databases">
        <authorList>
            <person name="Quirk P.G."/>
            <person name="Krulwich T.A."/>
        </authorList>
    </citation>
    <scope>NUCLEOTIDE SEQUENCE [LARGE SCALE GENOMIC DNA]</scope>
    <source>
        <strain evidence="9 10">CC-BB4</strain>
    </source>
</reference>
<evidence type="ECO:0000256" key="6">
    <source>
        <dbReference type="ARBA" id="ARBA00023136"/>
    </source>
</evidence>
<dbReference type="Proteomes" id="UP000254889">
    <property type="component" value="Chromosome"/>
</dbReference>
<organism evidence="9 10">
    <name type="scientific">Pseudolabrys taiwanensis</name>
    <dbReference type="NCBI Taxonomy" id="331696"/>
    <lineage>
        <taxon>Bacteria</taxon>
        <taxon>Pseudomonadati</taxon>
        <taxon>Pseudomonadota</taxon>
        <taxon>Alphaproteobacteria</taxon>
        <taxon>Hyphomicrobiales</taxon>
        <taxon>Xanthobacteraceae</taxon>
        <taxon>Pseudolabrys</taxon>
    </lineage>
</organism>
<protein>
    <submittedName>
        <fullName evidence="9">ABC transporter permease</fullName>
    </submittedName>
</protein>
<dbReference type="AlphaFoldDB" id="A0A345ZSM4"/>
<feature type="transmembrane region" description="Helical" evidence="7">
    <location>
        <begin position="105"/>
        <end position="127"/>
    </location>
</feature>
<evidence type="ECO:0000256" key="2">
    <source>
        <dbReference type="ARBA" id="ARBA00022448"/>
    </source>
</evidence>
<dbReference type="CDD" id="cd06261">
    <property type="entry name" value="TM_PBP2"/>
    <property type="match status" value="1"/>
</dbReference>
<evidence type="ECO:0000256" key="4">
    <source>
        <dbReference type="ARBA" id="ARBA00022692"/>
    </source>
</evidence>
<dbReference type="SUPFAM" id="SSF161098">
    <property type="entry name" value="MetI-like"/>
    <property type="match status" value="1"/>
</dbReference>
<dbReference type="PROSITE" id="PS50928">
    <property type="entry name" value="ABC_TM1"/>
    <property type="match status" value="1"/>
</dbReference>
<dbReference type="Gene3D" id="1.10.3720.10">
    <property type="entry name" value="MetI-like"/>
    <property type="match status" value="1"/>
</dbReference>
<evidence type="ECO:0000313" key="10">
    <source>
        <dbReference type="Proteomes" id="UP000254889"/>
    </source>
</evidence>
<keyword evidence="4 7" id="KW-0812">Transmembrane</keyword>
<dbReference type="RefSeq" id="WP_115689071.1">
    <property type="nucleotide sequence ID" value="NZ_CP031417.1"/>
</dbReference>
<evidence type="ECO:0000256" key="1">
    <source>
        <dbReference type="ARBA" id="ARBA00004651"/>
    </source>
</evidence>
<proteinExistence type="inferred from homology"/>
<name>A0A345ZSM4_9HYPH</name>
<keyword evidence="3" id="KW-1003">Cell membrane</keyword>
<dbReference type="OrthoDB" id="7812423at2"/>
<accession>A0A345ZSM4</accession>
<dbReference type="InterPro" id="IPR035906">
    <property type="entry name" value="MetI-like_sf"/>
</dbReference>
<feature type="transmembrane region" description="Helical" evidence="7">
    <location>
        <begin position="139"/>
        <end position="166"/>
    </location>
</feature>
<evidence type="ECO:0000259" key="8">
    <source>
        <dbReference type="PROSITE" id="PS50928"/>
    </source>
</evidence>
<sequence length="338" mass="37389">MFSSIVPLIGRRLAVSVFILLIVSLLLFLVLHVLPVDPAAMSMPPTATIAEIEAKRREMGLDQPLPQQYLIWLSQVLHGDFGTSIHFRRGVLGLVLDTLPATIELAVLSMIIASILGIVGGLVLFHVRGTRKEPALDFGSIFLLSIPEFLWSLFFILLFGVALQALPFTGRIDPDMRMPTGTGFLLFDSLTAGRPDVFWSALQHMILPCFALGIAFSPTIMRVLRSSLIDVYQEDYIHLARLRGLSERRILVRHALKNAILPTLSLMGVQFGFLFGGTLLVEVIYSYPGLGNLMVDAVRNADLPIIQAVGLAYCLVVLIINTVVDTFYLVLNPKLRIR</sequence>
<keyword evidence="10" id="KW-1185">Reference proteome</keyword>
<feature type="transmembrane region" description="Helical" evidence="7">
    <location>
        <begin position="259"/>
        <end position="285"/>
    </location>
</feature>
<dbReference type="Pfam" id="PF19300">
    <property type="entry name" value="BPD_transp_1_N"/>
    <property type="match status" value="1"/>
</dbReference>